<dbReference type="SUPFAM" id="SSF53850">
    <property type="entry name" value="Periplasmic binding protein-like II"/>
    <property type="match status" value="1"/>
</dbReference>
<dbReference type="PANTHER" id="PTHR30024:SF47">
    <property type="entry name" value="TAURINE-BINDING PERIPLASMIC PROTEIN"/>
    <property type="match status" value="1"/>
</dbReference>
<dbReference type="Gene3D" id="3.40.190.10">
    <property type="entry name" value="Periplasmic binding protein-like II"/>
    <property type="match status" value="2"/>
</dbReference>
<evidence type="ECO:0000256" key="1">
    <source>
        <dbReference type="ARBA" id="ARBA00004418"/>
    </source>
</evidence>
<evidence type="ECO:0000256" key="3">
    <source>
        <dbReference type="ARBA" id="ARBA00022729"/>
    </source>
</evidence>
<keyword evidence="3" id="KW-0732">Signal</keyword>
<reference evidence="6" key="1">
    <citation type="journal article" date="2019" name="Int. J. Syst. Evol. Microbiol.">
        <title>The Global Catalogue of Microorganisms (GCM) 10K type strain sequencing project: providing services to taxonomists for standard genome sequencing and annotation.</title>
        <authorList>
            <consortium name="The Broad Institute Genomics Platform"/>
            <consortium name="The Broad Institute Genome Sequencing Center for Infectious Disease"/>
            <person name="Wu L."/>
            <person name="Ma J."/>
        </authorList>
    </citation>
    <scope>NUCLEOTIDE SEQUENCE [LARGE SCALE GENOMIC DNA]</scope>
    <source>
        <strain evidence="6">CGMCC 1.16306</strain>
    </source>
</reference>
<protein>
    <submittedName>
        <fullName evidence="5">Substrate-binding domain-containing protein</fullName>
    </submittedName>
</protein>
<accession>A0ABW2MS93</accession>
<comment type="subcellular location">
    <subcellularLocation>
        <location evidence="1">Periplasm</location>
    </subcellularLocation>
</comment>
<organism evidence="5 6">
    <name type="scientific">Jejudonia soesokkakensis</name>
    <dbReference type="NCBI Taxonomy" id="1323432"/>
    <lineage>
        <taxon>Bacteria</taxon>
        <taxon>Pseudomonadati</taxon>
        <taxon>Bacteroidota</taxon>
        <taxon>Flavobacteriia</taxon>
        <taxon>Flavobacteriales</taxon>
        <taxon>Flavobacteriaceae</taxon>
        <taxon>Jejudonia</taxon>
    </lineage>
</organism>
<proteinExistence type="inferred from homology"/>
<evidence type="ECO:0000259" key="4">
    <source>
        <dbReference type="Pfam" id="PF22384"/>
    </source>
</evidence>
<gene>
    <name evidence="5" type="ORF">ACFQO1_05645</name>
</gene>
<dbReference type="CDD" id="cd13637">
    <property type="entry name" value="PBP2_Ca3427_like"/>
    <property type="match status" value="1"/>
</dbReference>
<sequence>MKKYKIGGVPEHFNLPWYLTLKNKEYHSHDINLRWSDYHGGTGQMCKALREGEIDMAVILTEGIIRDIVNGNPCKIVQVFVNTPLIWGIHVAENSSYTTLDDLKGTQAAISRFGSGSHLMAYVNAENQGWDTDKDLDFTVIKNLQGALENLPEGNGDYFMWEKFMTKPHVDNGTFRLIDECPTPWPCFVIAVRNEILEKDPESIKTILRIINNTTIDFKNIPMIDKMIANRYQLELEDVQQWLSLTEWSQKNLTEKQVDYIQEKLVQLDLIEKKVDSQDIIWK</sequence>
<evidence type="ECO:0000313" key="6">
    <source>
        <dbReference type="Proteomes" id="UP001596415"/>
    </source>
</evidence>
<name>A0ABW2MS93_9FLAO</name>
<feature type="domain" description="Ca3427-like PBP 2" evidence="4">
    <location>
        <begin position="87"/>
        <end position="180"/>
    </location>
</feature>
<comment type="caution">
    <text evidence="5">The sequence shown here is derived from an EMBL/GenBank/DDBJ whole genome shotgun (WGS) entry which is preliminary data.</text>
</comment>
<dbReference type="InterPro" id="IPR054364">
    <property type="entry name" value="Ca3427-like_PBP2"/>
</dbReference>
<comment type="similarity">
    <text evidence="2">Belongs to the bacterial solute-binding protein SsuA/TauA family.</text>
</comment>
<dbReference type="Pfam" id="PF22384">
    <property type="entry name" value="PBP2_Ca3427_like"/>
    <property type="match status" value="1"/>
</dbReference>
<dbReference type="Proteomes" id="UP001596415">
    <property type="component" value="Unassembled WGS sequence"/>
</dbReference>
<dbReference type="PANTHER" id="PTHR30024">
    <property type="entry name" value="ALIPHATIC SULFONATES-BINDING PROTEIN-RELATED"/>
    <property type="match status" value="1"/>
</dbReference>
<dbReference type="RefSeq" id="WP_380217007.1">
    <property type="nucleotide sequence ID" value="NZ_JBHTBN010000002.1"/>
</dbReference>
<keyword evidence="6" id="KW-1185">Reference proteome</keyword>
<evidence type="ECO:0000256" key="2">
    <source>
        <dbReference type="ARBA" id="ARBA00010742"/>
    </source>
</evidence>
<evidence type="ECO:0000313" key="5">
    <source>
        <dbReference type="EMBL" id="MFC7357159.1"/>
    </source>
</evidence>
<dbReference type="EMBL" id="JBHTBN010000002">
    <property type="protein sequence ID" value="MFC7357159.1"/>
    <property type="molecule type" value="Genomic_DNA"/>
</dbReference>